<dbReference type="Gene3D" id="3.30.1330.40">
    <property type="entry name" value="RutC-like"/>
    <property type="match status" value="1"/>
</dbReference>
<keyword evidence="2" id="KW-1185">Reference proteome</keyword>
<evidence type="ECO:0000313" key="2">
    <source>
        <dbReference type="Proteomes" id="UP000256690"/>
    </source>
</evidence>
<dbReference type="GO" id="GO:0019239">
    <property type="term" value="F:deaminase activity"/>
    <property type="evidence" value="ECO:0007669"/>
    <property type="project" value="TreeGrafter"/>
</dbReference>
<dbReference type="GO" id="GO:0005829">
    <property type="term" value="C:cytosol"/>
    <property type="evidence" value="ECO:0007669"/>
    <property type="project" value="TreeGrafter"/>
</dbReference>
<dbReference type="EMBL" id="PVWQ01000017">
    <property type="protein sequence ID" value="RDW61217.1"/>
    <property type="molecule type" value="Genomic_DNA"/>
</dbReference>
<dbReference type="PANTHER" id="PTHR11803:SF39">
    <property type="entry name" value="2-IMINOBUTANOATE_2-IMINOPROPANOATE DEAMINASE"/>
    <property type="match status" value="1"/>
</dbReference>
<dbReference type="OrthoDB" id="309640at2759"/>
<dbReference type="RefSeq" id="XP_026598749.1">
    <property type="nucleotide sequence ID" value="XM_026752731.1"/>
</dbReference>
<reference evidence="1 2" key="1">
    <citation type="journal article" date="2018" name="IMA Fungus">
        <title>IMA Genome-F 9: Draft genome sequence of Annulohypoxylon stygium, Aspergillus mulundensis, Berkeleyomyces basicola (syn. Thielaviopsis basicola), Ceratocystis smalleyi, two Cercospora beticola strains, Coleophoma cylindrospora, Fusarium fracticaudum, Phialophora cf. hyalina, and Morchella septimelata.</title>
        <authorList>
            <person name="Wingfield B.D."/>
            <person name="Bills G.F."/>
            <person name="Dong Y."/>
            <person name="Huang W."/>
            <person name="Nel W.J."/>
            <person name="Swalarsk-Parry B.S."/>
            <person name="Vaghefi N."/>
            <person name="Wilken P.M."/>
            <person name="An Z."/>
            <person name="de Beer Z.W."/>
            <person name="De Vos L."/>
            <person name="Chen L."/>
            <person name="Duong T.A."/>
            <person name="Gao Y."/>
            <person name="Hammerbacher A."/>
            <person name="Kikkert J.R."/>
            <person name="Li Y."/>
            <person name="Li H."/>
            <person name="Li K."/>
            <person name="Li Q."/>
            <person name="Liu X."/>
            <person name="Ma X."/>
            <person name="Naidoo K."/>
            <person name="Pethybridge S.J."/>
            <person name="Sun J."/>
            <person name="Steenkamp E.T."/>
            <person name="van der Nest M.A."/>
            <person name="van Wyk S."/>
            <person name="Wingfield M.J."/>
            <person name="Xiong C."/>
            <person name="Yue Q."/>
            <person name="Zhang X."/>
        </authorList>
    </citation>
    <scope>NUCLEOTIDE SEQUENCE [LARGE SCALE GENOMIC DNA]</scope>
    <source>
        <strain evidence="1 2">DSM 5745</strain>
    </source>
</reference>
<dbReference type="GO" id="GO:0005739">
    <property type="term" value="C:mitochondrion"/>
    <property type="evidence" value="ECO:0007669"/>
    <property type="project" value="TreeGrafter"/>
</dbReference>
<protein>
    <submittedName>
        <fullName evidence="1">Uncharacterized protein</fullName>
    </submittedName>
</protein>
<comment type="caution">
    <text evidence="1">The sequence shown here is derived from an EMBL/GenBank/DDBJ whole genome shotgun (WGS) entry which is preliminary data.</text>
</comment>
<name>A0A3D8QHK0_9EURO</name>
<dbReference type="PANTHER" id="PTHR11803">
    <property type="entry name" value="2-IMINOBUTANOATE/2-IMINOPROPANOATE DEAMINASE RIDA"/>
    <property type="match status" value="1"/>
</dbReference>
<dbReference type="InterPro" id="IPR035959">
    <property type="entry name" value="RutC-like_sf"/>
</dbReference>
<dbReference type="GeneID" id="38121085"/>
<proteinExistence type="predicted"/>
<gene>
    <name evidence="1" type="ORF">DSM5745_10715</name>
</gene>
<dbReference type="InterPro" id="IPR006175">
    <property type="entry name" value="YjgF/YER057c/UK114"/>
</dbReference>
<dbReference type="Pfam" id="PF01042">
    <property type="entry name" value="Ribonuc_L-PSP"/>
    <property type="match status" value="1"/>
</dbReference>
<dbReference type="STRING" id="1810919.A0A3D8QHK0"/>
<organism evidence="1 2">
    <name type="scientific">Aspergillus mulundensis</name>
    <dbReference type="NCBI Taxonomy" id="1810919"/>
    <lineage>
        <taxon>Eukaryota</taxon>
        <taxon>Fungi</taxon>
        <taxon>Dikarya</taxon>
        <taxon>Ascomycota</taxon>
        <taxon>Pezizomycotina</taxon>
        <taxon>Eurotiomycetes</taxon>
        <taxon>Eurotiomycetidae</taxon>
        <taxon>Eurotiales</taxon>
        <taxon>Aspergillaceae</taxon>
        <taxon>Aspergillus</taxon>
        <taxon>Aspergillus subgen. Nidulantes</taxon>
    </lineage>
</organism>
<dbReference type="AlphaFoldDB" id="A0A3D8QHK0"/>
<sequence length="144" mass="15978">MSHLDWPIPTGFGQAALASHAYNQVVRVDNILHISGQGGWDQTTLHLTPSAPAQIDQAFANVEHVLRAAGGKGWSQVFKVRSYHLRLDSEAQEAMVRNFQTWMPGHKALWTCVQVGRLGSDEMEVEIEVEAHDPRPEGVKELDA</sequence>
<dbReference type="Proteomes" id="UP000256690">
    <property type="component" value="Unassembled WGS sequence"/>
</dbReference>
<accession>A0A3D8QHK0</accession>
<evidence type="ECO:0000313" key="1">
    <source>
        <dbReference type="EMBL" id="RDW61217.1"/>
    </source>
</evidence>
<dbReference type="SUPFAM" id="SSF55298">
    <property type="entry name" value="YjgF-like"/>
    <property type="match status" value="1"/>
</dbReference>